<proteinExistence type="predicted"/>
<reference evidence="1" key="1">
    <citation type="submission" date="2019-10" db="EMBL/GenBank/DDBJ databases">
        <title>Metagenomic sequencing of thiosulfate-disproportionating enrichment culture.</title>
        <authorList>
            <person name="Umezawa K."/>
            <person name="Kojima H."/>
            <person name="Fukui M."/>
        </authorList>
    </citation>
    <scope>NUCLEOTIDE SEQUENCE</scope>
    <source>
        <strain evidence="1">45J</strain>
    </source>
</reference>
<organism evidence="1">
    <name type="scientific">hot springs metagenome</name>
    <dbReference type="NCBI Taxonomy" id="433727"/>
    <lineage>
        <taxon>unclassified sequences</taxon>
        <taxon>metagenomes</taxon>
        <taxon>ecological metagenomes</taxon>
    </lineage>
</organism>
<dbReference type="Gene3D" id="3.30.2020.10">
    <property type="entry name" value="NE0471-like N-terminal domain"/>
    <property type="match status" value="1"/>
</dbReference>
<dbReference type="InterPro" id="IPR036782">
    <property type="entry name" value="NE0471-like_N"/>
</dbReference>
<accession>A0A5J4KYP8</accession>
<gene>
    <name evidence="1" type="ORF">A45J_0321</name>
</gene>
<dbReference type="Pfam" id="PF10387">
    <property type="entry name" value="DUF2442"/>
    <property type="match status" value="1"/>
</dbReference>
<name>A0A5J4KYP8_9ZZZZ</name>
<protein>
    <submittedName>
        <fullName evidence="1">DUF2442 domain-containing protein</fullName>
    </submittedName>
</protein>
<evidence type="ECO:0000313" key="1">
    <source>
        <dbReference type="EMBL" id="GER92603.1"/>
    </source>
</evidence>
<dbReference type="AlphaFoldDB" id="A0A5J4KYP8"/>
<dbReference type="InterPro" id="IPR018841">
    <property type="entry name" value="DUF2442"/>
</dbReference>
<sequence>MYLSVKNVKPLNDYKLLLEFENNEKRIFDVSPYLNIGKFSELQDRSLFNSVKIKFDTIEWANNLDIDPEFLYEKSIKVDEVEALKHTSLA</sequence>
<dbReference type="EMBL" id="BLAB01000001">
    <property type="protein sequence ID" value="GER92603.1"/>
    <property type="molecule type" value="Genomic_DNA"/>
</dbReference>
<comment type="caution">
    <text evidence="1">The sequence shown here is derived from an EMBL/GenBank/DDBJ whole genome shotgun (WGS) entry which is preliminary data.</text>
</comment>
<dbReference type="SUPFAM" id="SSF143880">
    <property type="entry name" value="NE0471 N-terminal domain-like"/>
    <property type="match status" value="1"/>
</dbReference>